<dbReference type="AlphaFoldDB" id="A0AAU7UQ88"/>
<gene>
    <name evidence="2" type="ORF">AAFP32_08015</name>
</gene>
<feature type="region of interest" description="Disordered" evidence="1">
    <location>
        <begin position="332"/>
        <end position="361"/>
    </location>
</feature>
<protein>
    <recommendedName>
        <fullName evidence="3">ARC6 IMS domain-containing protein</fullName>
    </recommendedName>
</protein>
<sequence length="480" mass="50716">MTWELQGPVSDDIHRLVNGQGQTLWGVVHRGFDADHPEALGVADVDLPTGPASLLLVRPLAGGLVLDAVRSYQGLVEGELSTLFLGIVDELRGSSDPQTRLCLESIGLDADGRPRIIPGISRTSPSSTRFAIGEMIYHAAHGRPWEQSPLPVSIALPDCSQTLQTLVAQLLDASSTDSGLHDTLDEVSAALRRTGTPSALPLLPAERDLDPGQALTARLRAAKAPAVAGPDTTAVTARSPETRGAAGRLRAASREGVRGQGLRRNRGSASLLSGMWSLLATGGRSLLERLPIADRRPRNLVSGPRTWVLLAVLMTILGGAVMIRSWGSEGTAASVSSPEHVSPTSVESPAQRTSAANGDAGEMSDSQILALLDDLCQKRSDALSTGDDQALAALTVPDSAAAAADELIDLNVFIGNDYTIDLDDTVIRESTDHHILIDARMSTSVTAEGEESGFAPTHVEFELVPHENAWKVLAVTEIDR</sequence>
<accession>A0AAU7UQ88</accession>
<feature type="compositionally biased region" description="Polar residues" evidence="1">
    <location>
        <begin position="332"/>
        <end position="356"/>
    </location>
</feature>
<evidence type="ECO:0000256" key="1">
    <source>
        <dbReference type="SAM" id="MobiDB-lite"/>
    </source>
</evidence>
<reference evidence="2" key="1">
    <citation type="submission" date="2024-06" db="EMBL/GenBank/DDBJ databases">
        <title>Brevibacterium koreense sp. nov., isolated from jogae-jeotgal, a Korean fermented seafood.</title>
        <authorList>
            <person name="Whon T.W."/>
            <person name="Nam S."/>
            <person name="Kim Y."/>
        </authorList>
    </citation>
    <scope>NUCLEOTIDE SEQUENCE</scope>
    <source>
        <strain evidence="2">CBA3109</strain>
    </source>
</reference>
<organism evidence="2">
    <name type="scientific">Brevibacterium koreense</name>
    <dbReference type="NCBI Taxonomy" id="3140787"/>
    <lineage>
        <taxon>Bacteria</taxon>
        <taxon>Bacillati</taxon>
        <taxon>Actinomycetota</taxon>
        <taxon>Actinomycetes</taxon>
        <taxon>Micrococcales</taxon>
        <taxon>Brevibacteriaceae</taxon>
        <taxon>Brevibacterium</taxon>
    </lineage>
</organism>
<name>A0AAU7UQ88_9MICO</name>
<proteinExistence type="predicted"/>
<evidence type="ECO:0008006" key="3">
    <source>
        <dbReference type="Google" id="ProtNLM"/>
    </source>
</evidence>
<dbReference type="KEGG" id="bkr:AAFP32_08015"/>
<dbReference type="EMBL" id="CP158281">
    <property type="protein sequence ID" value="XBV90641.1"/>
    <property type="molecule type" value="Genomic_DNA"/>
</dbReference>
<evidence type="ECO:0000313" key="2">
    <source>
        <dbReference type="EMBL" id="XBV90641.1"/>
    </source>
</evidence>
<dbReference type="RefSeq" id="WP_350271363.1">
    <property type="nucleotide sequence ID" value="NZ_CP158281.1"/>
</dbReference>